<accession>A0AAD3RXU5</accession>
<organism evidence="1 2">
    <name type="scientific">Nepenthes gracilis</name>
    <name type="common">Slender pitcher plant</name>
    <dbReference type="NCBI Taxonomy" id="150966"/>
    <lineage>
        <taxon>Eukaryota</taxon>
        <taxon>Viridiplantae</taxon>
        <taxon>Streptophyta</taxon>
        <taxon>Embryophyta</taxon>
        <taxon>Tracheophyta</taxon>
        <taxon>Spermatophyta</taxon>
        <taxon>Magnoliopsida</taxon>
        <taxon>eudicotyledons</taxon>
        <taxon>Gunneridae</taxon>
        <taxon>Pentapetalae</taxon>
        <taxon>Caryophyllales</taxon>
        <taxon>Nepenthaceae</taxon>
        <taxon>Nepenthes</taxon>
    </lineage>
</organism>
<proteinExistence type="predicted"/>
<dbReference type="EMBL" id="BSYO01000001">
    <property type="protein sequence ID" value="GMG99912.1"/>
    <property type="molecule type" value="Genomic_DNA"/>
</dbReference>
<dbReference type="Proteomes" id="UP001279734">
    <property type="component" value="Unassembled WGS sequence"/>
</dbReference>
<keyword evidence="2" id="KW-1185">Reference proteome</keyword>
<reference evidence="1" key="1">
    <citation type="submission" date="2023-05" db="EMBL/GenBank/DDBJ databases">
        <title>Nepenthes gracilis genome sequencing.</title>
        <authorList>
            <person name="Fukushima K."/>
        </authorList>
    </citation>
    <scope>NUCLEOTIDE SEQUENCE</scope>
    <source>
        <strain evidence="1">SING2019-196</strain>
    </source>
</reference>
<evidence type="ECO:0000313" key="1">
    <source>
        <dbReference type="EMBL" id="GMG99912.1"/>
    </source>
</evidence>
<protein>
    <submittedName>
        <fullName evidence="1">Uncharacterized protein</fullName>
    </submittedName>
</protein>
<dbReference type="AlphaFoldDB" id="A0AAD3RXU5"/>
<dbReference type="Gene3D" id="1.10.510.10">
    <property type="entry name" value="Transferase(Phosphotransferase) domain 1"/>
    <property type="match status" value="1"/>
</dbReference>
<gene>
    <name evidence="1" type="ORF">Nepgr_001752</name>
</gene>
<comment type="caution">
    <text evidence="1">The sequence shown here is derived from an EMBL/GenBank/DDBJ whole genome shotgun (WGS) entry which is preliminary data.</text>
</comment>
<name>A0AAD3RXU5_NEPGR</name>
<evidence type="ECO:0000313" key="2">
    <source>
        <dbReference type="Proteomes" id="UP001279734"/>
    </source>
</evidence>
<sequence length="112" mass="12383">MEGSCLLDILDSQLIQEGKEEDLWALASLAKQCLNLNGKLRLTMKEVVMALESIRSAHVPHLTQLTSPNNSDDAVAKLSKVRNGSSFDFRAMSLINDHSCSSYEQIVSFNTL</sequence>